<reference evidence="1 2" key="1">
    <citation type="submission" date="2016-03" db="EMBL/GenBank/DDBJ databases">
        <title>Choanephora cucurbitarum.</title>
        <authorList>
            <person name="Min B."/>
            <person name="Park H."/>
            <person name="Park J.-H."/>
            <person name="Shin H.-D."/>
            <person name="Choi I.-G."/>
        </authorList>
    </citation>
    <scope>NUCLEOTIDE SEQUENCE [LARGE SCALE GENOMIC DNA]</scope>
    <source>
        <strain evidence="1 2">KUS-F28377</strain>
    </source>
</reference>
<dbReference type="STRING" id="101091.A0A1C7MX52"/>
<protein>
    <submittedName>
        <fullName evidence="1">Uncharacterized protein</fullName>
    </submittedName>
</protein>
<organism evidence="1 2">
    <name type="scientific">Choanephora cucurbitarum</name>
    <dbReference type="NCBI Taxonomy" id="101091"/>
    <lineage>
        <taxon>Eukaryota</taxon>
        <taxon>Fungi</taxon>
        <taxon>Fungi incertae sedis</taxon>
        <taxon>Mucoromycota</taxon>
        <taxon>Mucoromycotina</taxon>
        <taxon>Mucoromycetes</taxon>
        <taxon>Mucorales</taxon>
        <taxon>Mucorineae</taxon>
        <taxon>Choanephoraceae</taxon>
        <taxon>Choanephoroideae</taxon>
        <taxon>Choanephora</taxon>
    </lineage>
</organism>
<sequence length="81" mass="9089">MTTFVSKMLSQTDKIPILHHASAWLPGTNEKPSEEYECSSSLPRYSIAPPSYENVVQEKLDNSRLGNTLSTIWKRASFSSV</sequence>
<dbReference type="AlphaFoldDB" id="A0A1C7MX52"/>
<dbReference type="InParanoid" id="A0A1C7MX52"/>
<dbReference type="Proteomes" id="UP000093000">
    <property type="component" value="Unassembled WGS sequence"/>
</dbReference>
<evidence type="ECO:0000313" key="2">
    <source>
        <dbReference type="Proteomes" id="UP000093000"/>
    </source>
</evidence>
<proteinExistence type="predicted"/>
<comment type="caution">
    <text evidence="1">The sequence shown here is derived from an EMBL/GenBank/DDBJ whole genome shotgun (WGS) entry which is preliminary data.</text>
</comment>
<feature type="non-terminal residue" evidence="1">
    <location>
        <position position="81"/>
    </location>
</feature>
<dbReference type="EMBL" id="LUGH01001517">
    <property type="protein sequence ID" value="OBZ81026.1"/>
    <property type="molecule type" value="Genomic_DNA"/>
</dbReference>
<accession>A0A1C7MX52</accession>
<keyword evidence="2" id="KW-1185">Reference proteome</keyword>
<evidence type="ECO:0000313" key="1">
    <source>
        <dbReference type="EMBL" id="OBZ81026.1"/>
    </source>
</evidence>
<name>A0A1C7MX52_9FUNG</name>
<gene>
    <name evidence="1" type="ORF">A0J61_10924</name>
</gene>